<dbReference type="AlphaFoldDB" id="A0A177DLW3"/>
<feature type="domain" description="BTB" evidence="1">
    <location>
        <begin position="19"/>
        <end position="90"/>
    </location>
</feature>
<evidence type="ECO:0000313" key="2">
    <source>
        <dbReference type="EMBL" id="OAG20367.1"/>
    </source>
</evidence>
<dbReference type="SUPFAM" id="SSF54695">
    <property type="entry name" value="POZ domain"/>
    <property type="match status" value="1"/>
</dbReference>
<dbReference type="Proteomes" id="UP000291422">
    <property type="component" value="Unassembled WGS sequence"/>
</dbReference>
<dbReference type="Proteomes" id="UP000077248">
    <property type="component" value="Unassembled WGS sequence"/>
</dbReference>
<dbReference type="KEGG" id="aalt:CC77DRAFT_121494"/>
<evidence type="ECO:0000313" key="5">
    <source>
        <dbReference type="Proteomes" id="UP000291422"/>
    </source>
</evidence>
<dbReference type="GeneID" id="29115741"/>
<organism evidence="2 4">
    <name type="scientific">Alternaria alternata</name>
    <name type="common">Alternaria rot fungus</name>
    <name type="synonym">Torula alternata</name>
    <dbReference type="NCBI Taxonomy" id="5599"/>
    <lineage>
        <taxon>Eukaryota</taxon>
        <taxon>Fungi</taxon>
        <taxon>Dikarya</taxon>
        <taxon>Ascomycota</taxon>
        <taxon>Pezizomycotina</taxon>
        <taxon>Dothideomycetes</taxon>
        <taxon>Pleosporomycetidae</taxon>
        <taxon>Pleosporales</taxon>
        <taxon>Pleosporineae</taxon>
        <taxon>Pleosporaceae</taxon>
        <taxon>Alternaria</taxon>
        <taxon>Alternaria sect. Alternaria</taxon>
        <taxon>Alternaria alternata complex</taxon>
    </lineage>
</organism>
<evidence type="ECO:0000259" key="1">
    <source>
        <dbReference type="PROSITE" id="PS50097"/>
    </source>
</evidence>
<dbReference type="InterPro" id="IPR011333">
    <property type="entry name" value="SKP1/BTB/POZ_sf"/>
</dbReference>
<evidence type="ECO:0000313" key="3">
    <source>
        <dbReference type="EMBL" id="RYN71188.1"/>
    </source>
</evidence>
<dbReference type="OMA" id="HANTTFD"/>
<dbReference type="PANTHER" id="PTHR24410">
    <property type="entry name" value="HL07962P-RELATED"/>
    <property type="match status" value="1"/>
</dbReference>
<dbReference type="InterPro" id="IPR051481">
    <property type="entry name" value="BTB-POZ/Galectin-3-binding"/>
</dbReference>
<dbReference type="EMBL" id="KV441479">
    <property type="protein sequence ID" value="OAG20367.1"/>
    <property type="molecule type" value="Genomic_DNA"/>
</dbReference>
<dbReference type="RefSeq" id="XP_018385788.1">
    <property type="nucleotide sequence ID" value="XM_018530147.1"/>
</dbReference>
<dbReference type="InterPro" id="IPR000210">
    <property type="entry name" value="BTB/POZ_dom"/>
</dbReference>
<keyword evidence="4" id="KW-1185">Reference proteome</keyword>
<dbReference type="PANTHER" id="PTHR24410:SF23">
    <property type="entry name" value="BTB DOMAIN-CONTAINING PROTEIN-RELATED"/>
    <property type="match status" value="1"/>
</dbReference>
<dbReference type="Pfam" id="PF00651">
    <property type="entry name" value="BTB"/>
    <property type="match status" value="1"/>
</dbReference>
<dbReference type="CDD" id="cd18186">
    <property type="entry name" value="BTB_POZ_ZBTB_KLHL-like"/>
    <property type="match status" value="1"/>
</dbReference>
<dbReference type="VEuPathDB" id="FungiDB:CC77DRAFT_121494"/>
<gene>
    <name evidence="3" type="ORF">AA0117_g9747</name>
    <name evidence="2" type="ORF">CC77DRAFT_121494</name>
</gene>
<dbReference type="Gene3D" id="3.30.710.10">
    <property type="entry name" value="Potassium Channel Kv1.1, Chain A"/>
    <property type="match status" value="1"/>
</dbReference>
<accession>A0A177DLW3</accession>
<protein>
    <recommendedName>
        <fullName evidence="1">BTB domain-containing protein</fullName>
    </recommendedName>
</protein>
<reference evidence="2 4" key="1">
    <citation type="submission" date="2016-05" db="EMBL/GenBank/DDBJ databases">
        <title>Comparative analysis of secretome profiles of manganese(II)-oxidizing ascomycete fungi.</title>
        <authorList>
            <consortium name="DOE Joint Genome Institute"/>
            <person name="Zeiner C.A."/>
            <person name="Purvine S.O."/>
            <person name="Zink E.M."/>
            <person name="Wu S."/>
            <person name="Pasa-Tolic L."/>
            <person name="Chaput D.L."/>
            <person name="Haridas S."/>
            <person name="Grigoriev I.V."/>
            <person name="Santelli C.M."/>
            <person name="Hansel C.M."/>
        </authorList>
    </citation>
    <scope>NUCLEOTIDE SEQUENCE [LARGE SCALE GENOMIC DNA]</scope>
    <source>
        <strain evidence="2 4">SRC1lrK2f</strain>
    </source>
</reference>
<name>A0A177DLW3_ALTAL</name>
<dbReference type="SMART" id="SM00225">
    <property type="entry name" value="BTB"/>
    <property type="match status" value="1"/>
</dbReference>
<sequence length="220" mass="24252">MALPSKSAGTSLFNNPTLSDVKIRQIYKGKAKVYFAHKAVLCAHSKWFLKAFTGTSKQTSEQTIEVLDDDPKNFKLMLKFIYTMELPSPSCPDWWGIEAIAEQNIKVPIGVHILADKYEITPLLHPTCDQVEVAMRTHGGSLRANLIAEVVAAYYGACSHAQSTMGITIAQGTDKHAGSWIPRSQMHANTTFDSTVKKYGFFAADLVLALRSAGRLDFGR</sequence>
<proteinExistence type="predicted"/>
<dbReference type="EMBL" id="PDXD01000034">
    <property type="protein sequence ID" value="RYN71188.1"/>
    <property type="molecule type" value="Genomic_DNA"/>
</dbReference>
<dbReference type="PROSITE" id="PS50097">
    <property type="entry name" value="BTB"/>
    <property type="match status" value="1"/>
</dbReference>
<reference evidence="3" key="3">
    <citation type="journal article" date="2019" name="J. ISSAAS">
        <title>Genomics, evolutionary history and diagnostics of the Alternaria alternata species group including apple and Asian pear pathotypes.</title>
        <authorList>
            <person name="Armitage A.D."/>
            <person name="Cockerton H.M."/>
            <person name="Sreenivasaprasad S."/>
            <person name="Woodhall J."/>
            <person name="Lane C."/>
            <person name="Harrison R.J."/>
            <person name="Clarkson J.P."/>
        </authorList>
    </citation>
    <scope>NUCLEOTIDE SEQUENCE</scope>
    <source>
        <strain evidence="3">FERA 1177</strain>
    </source>
</reference>
<evidence type="ECO:0000313" key="4">
    <source>
        <dbReference type="Proteomes" id="UP000077248"/>
    </source>
</evidence>
<reference evidence="5" key="2">
    <citation type="journal article" date="2019" name="bioRxiv">
        <title>Genomics, evolutionary history and diagnostics of the Alternaria alternata species group including apple and Asian pear pathotypes.</title>
        <authorList>
            <person name="Armitage A.D."/>
            <person name="Cockerton H.M."/>
            <person name="Sreenivasaprasad S."/>
            <person name="Woodhall J.W."/>
            <person name="Lane C.R."/>
            <person name="Harrison R.J."/>
            <person name="Clarkson J.P."/>
        </authorList>
    </citation>
    <scope>NUCLEOTIDE SEQUENCE [LARGE SCALE GENOMIC DNA]</scope>
    <source>
        <strain evidence="5">FERA 1177</strain>
    </source>
</reference>